<reference evidence="3" key="1">
    <citation type="submission" date="2021-01" db="EMBL/GenBank/DDBJ databases">
        <authorList>
            <person name="Corre E."/>
            <person name="Pelletier E."/>
            <person name="Niang G."/>
            <person name="Scheremetjew M."/>
            <person name="Finn R."/>
            <person name="Kale V."/>
            <person name="Holt S."/>
            <person name="Cochrane G."/>
            <person name="Meng A."/>
            <person name="Brown T."/>
            <person name="Cohen L."/>
        </authorList>
    </citation>
    <scope>NUCLEOTIDE SEQUENCE</scope>
    <source>
        <strain evidence="3">CCMP3328</strain>
    </source>
</reference>
<feature type="region of interest" description="Disordered" evidence="1">
    <location>
        <begin position="157"/>
        <end position="181"/>
    </location>
</feature>
<dbReference type="EMBL" id="HBEF01020407">
    <property type="protein sequence ID" value="CAD8340459.1"/>
    <property type="molecule type" value="Transcribed_RNA"/>
</dbReference>
<feature type="compositionally biased region" description="Basic and acidic residues" evidence="1">
    <location>
        <begin position="157"/>
        <end position="167"/>
    </location>
</feature>
<dbReference type="AlphaFoldDB" id="A0A6T6HL95"/>
<evidence type="ECO:0000256" key="1">
    <source>
        <dbReference type="SAM" id="MobiDB-lite"/>
    </source>
</evidence>
<proteinExistence type="predicted"/>
<protein>
    <submittedName>
        <fullName evidence="3">Uncharacterized protein</fullName>
    </submittedName>
</protein>
<organism evidence="3">
    <name type="scientific">Craspedostauros australis</name>
    <dbReference type="NCBI Taxonomy" id="1486917"/>
    <lineage>
        <taxon>Eukaryota</taxon>
        <taxon>Sar</taxon>
        <taxon>Stramenopiles</taxon>
        <taxon>Ochrophyta</taxon>
        <taxon>Bacillariophyta</taxon>
        <taxon>Bacillariophyceae</taxon>
        <taxon>Bacillariophycidae</taxon>
        <taxon>Naviculales</taxon>
        <taxon>Naviculaceae</taxon>
        <taxon>Craspedostauros</taxon>
    </lineage>
</organism>
<evidence type="ECO:0000313" key="2">
    <source>
        <dbReference type="EMBL" id="CAD8340459.1"/>
    </source>
</evidence>
<evidence type="ECO:0000313" key="3">
    <source>
        <dbReference type="EMBL" id="CAD8340460.1"/>
    </source>
</evidence>
<dbReference type="EMBL" id="HBEF01020408">
    <property type="protein sequence ID" value="CAD8340460.1"/>
    <property type="molecule type" value="Transcribed_RNA"/>
</dbReference>
<accession>A0A6T6HL95</accession>
<sequence>MGPRTPTYVQACYDEAIEKARSRNHIHEAGLACEMAGEAFLRISTRDARDRTSNLIRHYFTRAAEFYEAWGAVTKCEDLRQRRGDHIDEDLVRHARKSDGVIAQTVALMDPQRLDACFDLVTVRTPEATVVPTVTSTGLRSDDLRSRARQNEKSYAIHETVEGHANGDDDDDDLSVLTDMS</sequence>
<gene>
    <name evidence="2" type="ORF">CAUS1442_LOCUS12593</name>
    <name evidence="3" type="ORF">CAUS1442_LOCUS12594</name>
</gene>
<name>A0A6T6HL95_9STRA</name>